<dbReference type="PANTHER" id="PTHR35936">
    <property type="entry name" value="MEMBRANE-BOUND LYTIC MUREIN TRANSGLYCOSYLASE F"/>
    <property type="match status" value="1"/>
</dbReference>
<name>A0A1T4QCK1_9ENTE</name>
<dbReference type="Proteomes" id="UP000190328">
    <property type="component" value="Unassembled WGS sequence"/>
</dbReference>
<dbReference type="InterPro" id="IPR001638">
    <property type="entry name" value="Solute-binding_3/MltF_N"/>
</dbReference>
<proteinExistence type="predicted"/>
<gene>
    <name evidence="4" type="ORF">SAMN02745116_02144</name>
</gene>
<protein>
    <submittedName>
        <fullName evidence="4">Polar amino acid transport system substrate-binding protein</fullName>
    </submittedName>
</protein>
<keyword evidence="5" id="KW-1185">Reference proteome</keyword>
<dbReference type="SMART" id="SM00062">
    <property type="entry name" value="PBPb"/>
    <property type="match status" value="1"/>
</dbReference>
<dbReference type="STRING" id="263852.SAMN02745116_02144"/>
<reference evidence="5" key="1">
    <citation type="submission" date="2017-02" db="EMBL/GenBank/DDBJ databases">
        <authorList>
            <person name="Varghese N."/>
            <person name="Submissions S."/>
        </authorList>
    </citation>
    <scope>NUCLEOTIDE SEQUENCE [LARGE SCALE GENOMIC DNA]</scope>
    <source>
        <strain evidence="5">ATCC BAA-1030</strain>
    </source>
</reference>
<feature type="signal peptide" evidence="2">
    <location>
        <begin position="1"/>
        <end position="20"/>
    </location>
</feature>
<sequence length="278" mass="31591">MKKRKLLFIFSVFLTVFVLSSCQSKEEKSKETAEKTVITVATDADTNPFTFAKDEVPTGYDVEVVKKVFEKLPEYELKIEVTDFDSVISGVSSGRYQIAANDIGWNEEREEKYYYSSPLSKSSNAIATKSEKEVKTLGNLAKQSTEVLPSANFTTILTKYNEENPNQSIQLNYVDGNYPIASRLLDVENGKIDFILYDAISLTTIIKEQDLKLNVYPITSESEDEHDGYEYLIFTKDEQGKKLQEKVNKILAELEKDGTLKKLSNQFFKGDFVPKIIE</sequence>
<dbReference type="RefSeq" id="WP_078808058.1">
    <property type="nucleotide sequence ID" value="NZ_FUXI01000028.1"/>
</dbReference>
<dbReference type="OrthoDB" id="8613538at2"/>
<evidence type="ECO:0000256" key="1">
    <source>
        <dbReference type="ARBA" id="ARBA00022729"/>
    </source>
</evidence>
<evidence type="ECO:0000259" key="3">
    <source>
        <dbReference type="SMART" id="SM00062"/>
    </source>
</evidence>
<keyword evidence="1 2" id="KW-0732">Signal</keyword>
<dbReference type="PROSITE" id="PS51257">
    <property type="entry name" value="PROKAR_LIPOPROTEIN"/>
    <property type="match status" value="1"/>
</dbReference>
<feature type="domain" description="Solute-binding protein family 3/N-terminal" evidence="3">
    <location>
        <begin position="37"/>
        <end position="271"/>
    </location>
</feature>
<dbReference type="EMBL" id="FUXI01000028">
    <property type="protein sequence ID" value="SKA01404.1"/>
    <property type="molecule type" value="Genomic_DNA"/>
</dbReference>
<dbReference type="PANTHER" id="PTHR35936:SF19">
    <property type="entry name" value="AMINO-ACID-BINDING PROTEIN YXEM-RELATED"/>
    <property type="match status" value="1"/>
</dbReference>
<evidence type="ECO:0000313" key="4">
    <source>
        <dbReference type="EMBL" id="SKA01404.1"/>
    </source>
</evidence>
<organism evidence="4 5">
    <name type="scientific">Pilibacter termitis</name>
    <dbReference type="NCBI Taxonomy" id="263852"/>
    <lineage>
        <taxon>Bacteria</taxon>
        <taxon>Bacillati</taxon>
        <taxon>Bacillota</taxon>
        <taxon>Bacilli</taxon>
        <taxon>Lactobacillales</taxon>
        <taxon>Enterococcaceae</taxon>
        <taxon>Pilibacter</taxon>
    </lineage>
</organism>
<evidence type="ECO:0000256" key="2">
    <source>
        <dbReference type="SAM" id="SignalP"/>
    </source>
</evidence>
<dbReference type="SUPFAM" id="SSF53850">
    <property type="entry name" value="Periplasmic binding protein-like II"/>
    <property type="match status" value="1"/>
</dbReference>
<feature type="chain" id="PRO_5038449241" evidence="2">
    <location>
        <begin position="21"/>
        <end position="278"/>
    </location>
</feature>
<accession>A0A1T4QCK1</accession>
<dbReference type="Gene3D" id="3.40.190.10">
    <property type="entry name" value="Periplasmic binding protein-like II"/>
    <property type="match status" value="2"/>
</dbReference>
<dbReference type="AlphaFoldDB" id="A0A1T4QCK1"/>
<evidence type="ECO:0000313" key="5">
    <source>
        <dbReference type="Proteomes" id="UP000190328"/>
    </source>
</evidence>
<dbReference type="Pfam" id="PF00497">
    <property type="entry name" value="SBP_bac_3"/>
    <property type="match status" value="1"/>
</dbReference>